<dbReference type="InterPro" id="IPR016167">
    <property type="entry name" value="FAD-bd_PCMH_sub1"/>
</dbReference>
<dbReference type="InterPro" id="IPR002346">
    <property type="entry name" value="Mopterin_DH_FAD-bd"/>
</dbReference>
<reference evidence="5" key="1">
    <citation type="submission" date="2022-06" db="EMBL/GenBank/DDBJ databases">
        <title>CFH 74404 Thermomicrobiaceae sp.</title>
        <authorList>
            <person name="Ming H."/>
            <person name="Li W.-J."/>
            <person name="Zhao Z."/>
        </authorList>
    </citation>
    <scope>NUCLEOTIDE SEQUENCE</scope>
    <source>
        <strain evidence="5">CFH 74404</strain>
    </source>
</reference>
<dbReference type="Gene3D" id="3.30.43.10">
    <property type="entry name" value="Uridine Diphospho-n-acetylenolpyruvylglucosamine Reductase, domain 2"/>
    <property type="match status" value="1"/>
</dbReference>
<dbReference type="InterPro" id="IPR051312">
    <property type="entry name" value="Diverse_Substr_Oxidored"/>
</dbReference>
<keyword evidence="3" id="KW-0560">Oxidoreductase</keyword>
<feature type="domain" description="FAD-binding PCMH-type" evidence="4">
    <location>
        <begin position="1"/>
        <end position="177"/>
    </location>
</feature>
<dbReference type="InterPro" id="IPR016169">
    <property type="entry name" value="FAD-bd_PCMH_sub2"/>
</dbReference>
<protein>
    <submittedName>
        <fullName evidence="5">Xanthine dehydrogenase family protein subunit M</fullName>
    </submittedName>
</protein>
<sequence length="290" mass="30443">MKPPPFDYARPRSLDEALATLAAHGADARPLAGGQSLIPLLSLRLARPSLLVDLSFIPGLASVQAENGTTVLGAMVRQRALERDAQVAQRLPVLAEATRLVGHPPIRNRGTVGGSLAHADPSAEYPALALALDAELVVRSASGERVIPARDFFVDLFTTALAPGELLTAVRIPVPPPGTGWSIQEIARRHGDFALAGATVLLRKASDGTCQHAAIALFGVATRPLRASAAEQALAGRPLTSEAIREAASLAAGWIDEPLSDVHGSAAYRRRMAEVVARRALEEASRRAGA</sequence>
<evidence type="ECO:0000259" key="4">
    <source>
        <dbReference type="PROSITE" id="PS51387"/>
    </source>
</evidence>
<dbReference type="Gene3D" id="3.30.465.10">
    <property type="match status" value="1"/>
</dbReference>
<dbReference type="SMART" id="SM01092">
    <property type="entry name" value="CO_deh_flav_C"/>
    <property type="match status" value="1"/>
</dbReference>
<dbReference type="InterPro" id="IPR016166">
    <property type="entry name" value="FAD-bd_PCMH"/>
</dbReference>
<dbReference type="Gene3D" id="3.30.390.50">
    <property type="entry name" value="CO dehydrogenase flavoprotein, C-terminal domain"/>
    <property type="match status" value="1"/>
</dbReference>
<organism evidence="5 6">
    <name type="scientific">Thermalbibacter longus</name>
    <dbReference type="NCBI Taxonomy" id="2951981"/>
    <lineage>
        <taxon>Bacteria</taxon>
        <taxon>Pseudomonadati</taxon>
        <taxon>Thermomicrobiota</taxon>
        <taxon>Thermomicrobia</taxon>
        <taxon>Thermomicrobiales</taxon>
        <taxon>Thermomicrobiaceae</taxon>
        <taxon>Thermalbibacter</taxon>
    </lineage>
</organism>
<dbReference type="Proteomes" id="UP001165306">
    <property type="component" value="Unassembled WGS sequence"/>
</dbReference>
<keyword evidence="2" id="KW-0274">FAD</keyword>
<dbReference type="PANTHER" id="PTHR42659">
    <property type="entry name" value="XANTHINE DEHYDROGENASE SUBUNIT C-RELATED"/>
    <property type="match status" value="1"/>
</dbReference>
<gene>
    <name evidence="5" type="ORF">NET02_14090</name>
</gene>
<evidence type="ECO:0000313" key="6">
    <source>
        <dbReference type="Proteomes" id="UP001165306"/>
    </source>
</evidence>
<dbReference type="SUPFAM" id="SSF55447">
    <property type="entry name" value="CO dehydrogenase flavoprotein C-terminal domain-like"/>
    <property type="match status" value="1"/>
</dbReference>
<keyword evidence="6" id="KW-1185">Reference proteome</keyword>
<dbReference type="RefSeq" id="WP_284058068.1">
    <property type="nucleotide sequence ID" value="NZ_JAMSLR010000013.1"/>
</dbReference>
<dbReference type="FunFam" id="3.30.465.10:FF:000017">
    <property type="entry name" value="Xanthine dehydrogenase, FAD binding subunit"/>
    <property type="match status" value="1"/>
</dbReference>
<accession>A0AA41WH09</accession>
<name>A0AA41WH09_9BACT</name>
<dbReference type="Pfam" id="PF03450">
    <property type="entry name" value="CO_deh_flav_C"/>
    <property type="match status" value="1"/>
</dbReference>
<evidence type="ECO:0000256" key="3">
    <source>
        <dbReference type="ARBA" id="ARBA00023002"/>
    </source>
</evidence>
<dbReference type="SUPFAM" id="SSF56176">
    <property type="entry name" value="FAD-binding/transporter-associated domain-like"/>
    <property type="match status" value="1"/>
</dbReference>
<dbReference type="GO" id="GO:0071949">
    <property type="term" value="F:FAD binding"/>
    <property type="evidence" value="ECO:0007669"/>
    <property type="project" value="InterPro"/>
</dbReference>
<dbReference type="InterPro" id="IPR005107">
    <property type="entry name" value="CO_DH_flav_C"/>
</dbReference>
<keyword evidence="1" id="KW-0285">Flavoprotein</keyword>
<proteinExistence type="predicted"/>
<dbReference type="EMBL" id="JAMSLR010000013">
    <property type="protein sequence ID" value="MCM8750280.1"/>
    <property type="molecule type" value="Genomic_DNA"/>
</dbReference>
<dbReference type="InterPro" id="IPR036318">
    <property type="entry name" value="FAD-bd_PCMH-like_sf"/>
</dbReference>
<dbReference type="PROSITE" id="PS51387">
    <property type="entry name" value="FAD_PCMH"/>
    <property type="match status" value="1"/>
</dbReference>
<dbReference type="Pfam" id="PF00941">
    <property type="entry name" value="FAD_binding_5"/>
    <property type="match status" value="1"/>
</dbReference>
<dbReference type="AlphaFoldDB" id="A0AA41WH09"/>
<dbReference type="InterPro" id="IPR036683">
    <property type="entry name" value="CO_DH_flav_C_dom_sf"/>
</dbReference>
<evidence type="ECO:0000256" key="1">
    <source>
        <dbReference type="ARBA" id="ARBA00022630"/>
    </source>
</evidence>
<evidence type="ECO:0000256" key="2">
    <source>
        <dbReference type="ARBA" id="ARBA00022827"/>
    </source>
</evidence>
<dbReference type="PANTHER" id="PTHR42659:SF2">
    <property type="entry name" value="XANTHINE DEHYDROGENASE SUBUNIT C-RELATED"/>
    <property type="match status" value="1"/>
</dbReference>
<dbReference type="GO" id="GO:0016491">
    <property type="term" value="F:oxidoreductase activity"/>
    <property type="evidence" value="ECO:0007669"/>
    <property type="project" value="UniProtKB-KW"/>
</dbReference>
<evidence type="ECO:0000313" key="5">
    <source>
        <dbReference type="EMBL" id="MCM8750280.1"/>
    </source>
</evidence>
<comment type="caution">
    <text evidence="5">The sequence shown here is derived from an EMBL/GenBank/DDBJ whole genome shotgun (WGS) entry which is preliminary data.</text>
</comment>